<sequence>MFQQLDLDAIADPGDKIRECEFFLNQASAEVDRTRFRWFISAYLNAVYSYFETTAMYASVAFTDPKTGYPIEDTEAIEKLRTYVSASQSKRNPYYVKTSGIHPVIARVFEIRKVATHHFPLAIMTVGPNLPEDFHLGYLKDKSVPLLALCREVLAIVKNAQNEIDK</sequence>
<reference evidence="1" key="1">
    <citation type="journal article" date="2010" name="Nature">
        <title>The dynamic genome of Hydra.</title>
        <authorList>
            <person name="Chapman J.A."/>
            <person name="Kirkness E.F."/>
            <person name="Simakov O."/>
            <person name="Hampson S.E."/>
            <person name="Mitros T."/>
            <person name="Weinmaier T."/>
            <person name="Rattei T."/>
            <person name="Balasubramanian P.G."/>
            <person name="Borman J."/>
            <person name="Busam D."/>
            <person name="Disbennett K."/>
            <person name="Pfannkoch C."/>
            <person name="Sumin N."/>
            <person name="Sutton G."/>
            <person name="Viswanathan L."/>
            <person name="Walenz B."/>
            <person name="Goodstein D.M."/>
            <person name="Hellsten U."/>
            <person name="Kawashima T."/>
            <person name="Prochnik S.E."/>
            <person name="Putnam N.H."/>
            <person name="Shu S."/>
            <person name="Blumberg B."/>
            <person name="Dana C.E."/>
            <person name="Gee L."/>
            <person name="Kibler D.F."/>
            <person name="Law L."/>
            <person name="Lindgens D."/>
            <person name="Martinez D.E."/>
            <person name="Peng J."/>
            <person name="Wigge P.A."/>
            <person name="Bertulat B."/>
            <person name="Guder C."/>
            <person name="Nakamura Y."/>
            <person name="Ozbek S."/>
            <person name="Watanabe H."/>
            <person name="Khalturin K."/>
            <person name="Hemmrich G."/>
            <person name="Franke A."/>
            <person name="Augustin R."/>
            <person name="Fraune S."/>
            <person name="Hayakawa E."/>
            <person name="Hayakawa S."/>
            <person name="Hirose M."/>
            <person name="Hwang J."/>
            <person name="Ikeo K."/>
            <person name="Nishimiya-Fujisawa C."/>
            <person name="Ogura A."/>
            <person name="Takahashi T."/>
            <person name="Steinmetz P.R."/>
            <person name="Zhang X."/>
            <person name="Aufschnaiter R."/>
            <person name="Eder M.K."/>
            <person name="Gorny A.K."/>
            <person name="Salvenmoser W."/>
            <person name="Heimberg A.M."/>
            <person name="Wheeler B.M."/>
            <person name="Peterson K.J."/>
            <person name="Boettger A."/>
            <person name="Tischler P."/>
            <person name="Wolf A."/>
            <person name="Gojobori T."/>
            <person name="Remington K.A."/>
            <person name="Strausberg R.L."/>
            <person name="Venter J."/>
            <person name="Technau U."/>
            <person name="Hobmayer B."/>
            <person name="Bosch T.C."/>
            <person name="Holstein T.W."/>
            <person name="Fujisawa T."/>
            <person name="Bode H.R."/>
            <person name="David C.N."/>
            <person name="Rokhsar D.S."/>
            <person name="Steele R.E."/>
        </authorList>
    </citation>
    <scope>NUCLEOTIDE SEQUENCE</scope>
</reference>
<evidence type="ECO:0000313" key="1">
    <source>
        <dbReference type="EMBL" id="CBA27423.1"/>
    </source>
</evidence>
<protein>
    <submittedName>
        <fullName evidence="1">Uncharacterized protein</fullName>
    </submittedName>
</protein>
<dbReference type="AlphaFoldDB" id="C9Y7W9"/>
<gene>
    <name evidence="1" type="ORF">Csp_A02200</name>
</gene>
<proteinExistence type="predicted"/>
<organism evidence="1">
    <name type="scientific">Curvibacter symbiont subsp. Hydra magnipapillata</name>
    <dbReference type="NCBI Taxonomy" id="667019"/>
    <lineage>
        <taxon>Bacteria</taxon>
        <taxon>Pseudomonadati</taxon>
        <taxon>Pseudomonadota</taxon>
        <taxon>Betaproteobacteria</taxon>
        <taxon>Burkholderiales</taxon>
        <taxon>Comamonadaceae</taxon>
        <taxon>Curvibacter</taxon>
    </lineage>
</organism>
<accession>C9Y7W9</accession>
<name>C9Y7W9_CURXX</name>
<dbReference type="EMBL" id="FN543104">
    <property type="protein sequence ID" value="CBA27423.1"/>
    <property type="molecule type" value="Genomic_DNA"/>
</dbReference>